<dbReference type="EMBL" id="BJXL01000001">
    <property type="protein sequence ID" value="GEM81930.1"/>
    <property type="molecule type" value="Genomic_DNA"/>
</dbReference>
<organism evidence="1 2">
    <name type="scientific">Meiothermus hypogaeus NBRC 106114</name>
    <dbReference type="NCBI Taxonomy" id="1227553"/>
    <lineage>
        <taxon>Bacteria</taxon>
        <taxon>Thermotogati</taxon>
        <taxon>Deinococcota</taxon>
        <taxon>Deinococci</taxon>
        <taxon>Thermales</taxon>
        <taxon>Thermaceae</taxon>
        <taxon>Meiothermus</taxon>
    </lineage>
</organism>
<evidence type="ECO:0000313" key="1">
    <source>
        <dbReference type="EMBL" id="GEM81930.1"/>
    </source>
</evidence>
<proteinExistence type="predicted"/>
<dbReference type="Proteomes" id="UP000321197">
    <property type="component" value="Unassembled WGS sequence"/>
</dbReference>
<gene>
    <name evidence="1" type="ORF">MHY01S_00960</name>
</gene>
<sequence>MASEKDKEPLELPTVEELAAQHGVEAWALAGVRVRERWPIGFRVKEEVFLKAVERFLKGPTDGGSR</sequence>
<protein>
    <submittedName>
        <fullName evidence="1">Uncharacterized protein</fullName>
    </submittedName>
</protein>
<comment type="caution">
    <text evidence="1">The sequence shown here is derived from an EMBL/GenBank/DDBJ whole genome shotgun (WGS) entry which is preliminary data.</text>
</comment>
<accession>A0A511QX16</accession>
<name>A0A511QX16_9DEIN</name>
<dbReference type="OrthoDB" id="26438at2"/>
<evidence type="ECO:0000313" key="2">
    <source>
        <dbReference type="Proteomes" id="UP000321197"/>
    </source>
</evidence>
<dbReference type="AlphaFoldDB" id="A0A511QX16"/>
<reference evidence="1 2" key="1">
    <citation type="submission" date="2019-07" db="EMBL/GenBank/DDBJ databases">
        <title>Whole genome shotgun sequence of Meiothermus hypogaeus NBRC 106114.</title>
        <authorList>
            <person name="Hosoyama A."/>
            <person name="Uohara A."/>
            <person name="Ohji S."/>
            <person name="Ichikawa N."/>
        </authorList>
    </citation>
    <scope>NUCLEOTIDE SEQUENCE [LARGE SCALE GENOMIC DNA]</scope>
    <source>
        <strain evidence="1 2">NBRC 106114</strain>
    </source>
</reference>
<dbReference type="RefSeq" id="WP_043982033.1">
    <property type="nucleotide sequence ID" value="NZ_BJXL01000001.1"/>
</dbReference>